<keyword evidence="4" id="KW-1185">Reference proteome</keyword>
<evidence type="ECO:0000256" key="1">
    <source>
        <dbReference type="SAM" id="Coils"/>
    </source>
</evidence>
<dbReference type="InterPro" id="IPR042044">
    <property type="entry name" value="EXOC6PINT-1/Sec15/Tip20_C_dom2"/>
</dbReference>
<dbReference type="PANTHER" id="PTHR13520">
    <property type="entry name" value="RAD50-INTERACTING PROTEIN 1 RINT-1"/>
    <property type="match status" value="1"/>
</dbReference>
<evidence type="ECO:0000256" key="2">
    <source>
        <dbReference type="SAM" id="MobiDB-lite"/>
    </source>
</evidence>
<dbReference type="Pfam" id="PF04437">
    <property type="entry name" value="RINT1_TIP1"/>
    <property type="match status" value="1"/>
</dbReference>
<name>A0A9Q8QEA1_9HYPO</name>
<dbReference type="GO" id="GO:0006890">
    <property type="term" value="P:retrograde vesicle-mediated transport, Golgi to endoplasmic reticulum"/>
    <property type="evidence" value="ECO:0007669"/>
    <property type="project" value="InterPro"/>
</dbReference>
<dbReference type="GO" id="GO:0006888">
    <property type="term" value="P:endoplasmic reticulum to Golgi vesicle-mediated transport"/>
    <property type="evidence" value="ECO:0007669"/>
    <property type="project" value="InterPro"/>
</dbReference>
<evidence type="ECO:0008006" key="5">
    <source>
        <dbReference type="Google" id="ProtNLM"/>
    </source>
</evidence>
<dbReference type="Proteomes" id="UP000829364">
    <property type="component" value="Chromosome 3"/>
</dbReference>
<organism evidence="3 4">
    <name type="scientific">Purpureocillium takamizusanense</name>
    <dbReference type="NCBI Taxonomy" id="2060973"/>
    <lineage>
        <taxon>Eukaryota</taxon>
        <taxon>Fungi</taxon>
        <taxon>Dikarya</taxon>
        <taxon>Ascomycota</taxon>
        <taxon>Pezizomycotina</taxon>
        <taxon>Sordariomycetes</taxon>
        <taxon>Hypocreomycetidae</taxon>
        <taxon>Hypocreales</taxon>
        <taxon>Ophiocordycipitaceae</taxon>
        <taxon>Purpureocillium</taxon>
    </lineage>
</organism>
<dbReference type="PROSITE" id="PS51386">
    <property type="entry name" value="RINT1_TIP20"/>
    <property type="match status" value="1"/>
</dbReference>
<gene>
    <name evidence="3" type="ORF">JDV02_003993</name>
</gene>
<dbReference type="RefSeq" id="XP_047841148.1">
    <property type="nucleotide sequence ID" value="XM_047985171.1"/>
</dbReference>
<dbReference type="PANTHER" id="PTHR13520:SF0">
    <property type="entry name" value="RAD50-INTERACTING PROTEIN 1"/>
    <property type="match status" value="1"/>
</dbReference>
<dbReference type="Gene3D" id="1.20.58.670">
    <property type="entry name" value="Dsl1p vesicle tethering complex, Tip20p subunit, domain D"/>
    <property type="match status" value="1"/>
</dbReference>
<feature type="coiled-coil region" evidence="1">
    <location>
        <begin position="38"/>
        <end position="76"/>
    </location>
</feature>
<feature type="region of interest" description="Disordered" evidence="2">
    <location>
        <begin position="567"/>
        <end position="595"/>
    </location>
</feature>
<dbReference type="GO" id="GO:0060628">
    <property type="term" value="P:regulation of ER to Golgi vesicle-mediated transport"/>
    <property type="evidence" value="ECO:0007669"/>
    <property type="project" value="TreeGrafter"/>
</dbReference>
<evidence type="ECO:0000313" key="3">
    <source>
        <dbReference type="EMBL" id="UNI17667.1"/>
    </source>
</evidence>
<dbReference type="EMBL" id="CP086356">
    <property type="protein sequence ID" value="UNI17667.1"/>
    <property type="molecule type" value="Genomic_DNA"/>
</dbReference>
<dbReference type="KEGG" id="ptkz:JDV02_003993"/>
<dbReference type="GO" id="GO:0070939">
    <property type="term" value="C:Dsl1/NZR complex"/>
    <property type="evidence" value="ECO:0007669"/>
    <property type="project" value="InterPro"/>
</dbReference>
<evidence type="ECO:0000313" key="4">
    <source>
        <dbReference type="Proteomes" id="UP000829364"/>
    </source>
</evidence>
<protein>
    <recommendedName>
        <fullName evidence="5">RINT-1 family protein</fullName>
    </recommendedName>
</protein>
<accession>A0A9Q8QEA1</accession>
<reference evidence="3" key="1">
    <citation type="submission" date="2021-11" db="EMBL/GenBank/DDBJ databases">
        <title>Purpureocillium_takamizusanense_genome.</title>
        <authorList>
            <person name="Nguyen N.-H."/>
        </authorList>
    </citation>
    <scope>NUCLEOTIDE SEQUENCE</scope>
    <source>
        <strain evidence="3">PT3</strain>
    </source>
</reference>
<dbReference type="GeneID" id="72065949"/>
<dbReference type="OrthoDB" id="2189254at2759"/>
<dbReference type="InterPro" id="IPR007528">
    <property type="entry name" value="RINT1_Tip20"/>
</dbReference>
<proteinExistence type="predicted"/>
<dbReference type="AlphaFoldDB" id="A0A9Q8QEA1"/>
<sequence>MATFPEIARDTSLDIRVEDFLDDKLQSTADLETLDELIASVDSQCSQLRSQLEDAAKELEEARNTAQSRHGSLQARIEEFKKLQDSIDVRVKIAAASDAPSEAIARLQNPMKKLQAVELAQKYLVLLQDVEKLRAEARARLPGDPKAALGPYSQLKEVALRLRSAQDGEQLYLVDHVESVTESLWNEMKKTMSEELEAVLVKRYWPRVDPDSEMDDEWLACIEKLLDLQMPEIVHSADVVSLLPFDVMAHMFVAEFRFHFLSDKPTSSLQSVSTHCFPWFLTTIEKWEDFFRDNLGHLLAAKLQNTAAASRPVYLDPVCALVTAMLPAMREKVRSVVEEAIKSPPFFSSFMSQLMTFDENVRSRFNYDGGDPENGWPGLAAEVLAEHFDTWFKMERDFAMERFEKLLESQDARKIDYDYAVDGKMKPTFAAVHVTDLLRVVTTKYERLRKLRHKLRFLTDIQLDILDGYHDRLRGSLEAYQSITSTLGRTLHGATREQLTALEGTGALETLCKVIGSADHVANTLSEWGDEEVRRTVALERATGQLANRVQFFATLWEELQARDTKRKRLSGMSEASEHDGALNRVSSNLGPGSEDSGIFDETVAAYTMRRKSAEQLLVGALAESHVKALRSYLHQVQWTTVGETAVLDDPSHLSITPELDEPLRILKRNLDFLSRALSTASFRRVWYDALDKLQDTLWGGVLFKQSFTTLGAAQFAHDGTAIFALVDQYIPGGSTALEALREGMRLLNLPTSADPTADGGVAPGVAITLKDASDRAFTDNDAARKVLEELGLGALTPLNARHILQRRVENNENIGW</sequence>
<keyword evidence="1" id="KW-0175">Coiled coil</keyword>